<dbReference type="AlphaFoldDB" id="A0A2I0KXZ2"/>
<evidence type="ECO:0000256" key="3">
    <source>
        <dbReference type="ARBA" id="ARBA00022448"/>
    </source>
</evidence>
<evidence type="ECO:0000256" key="8">
    <source>
        <dbReference type="ARBA" id="ARBA00023065"/>
    </source>
</evidence>
<evidence type="ECO:0000256" key="10">
    <source>
        <dbReference type="SAM" id="Phobius"/>
    </source>
</evidence>
<organism evidence="11 12">
    <name type="scientific">Punica granatum</name>
    <name type="common">Pomegranate</name>
    <dbReference type="NCBI Taxonomy" id="22663"/>
    <lineage>
        <taxon>Eukaryota</taxon>
        <taxon>Viridiplantae</taxon>
        <taxon>Streptophyta</taxon>
        <taxon>Embryophyta</taxon>
        <taxon>Tracheophyta</taxon>
        <taxon>Spermatophyta</taxon>
        <taxon>Magnoliopsida</taxon>
        <taxon>eudicotyledons</taxon>
        <taxon>Gunneridae</taxon>
        <taxon>Pentapetalae</taxon>
        <taxon>rosids</taxon>
        <taxon>malvids</taxon>
        <taxon>Myrtales</taxon>
        <taxon>Lythraceae</taxon>
        <taxon>Punica</taxon>
    </lineage>
</organism>
<evidence type="ECO:0000313" key="12">
    <source>
        <dbReference type="Proteomes" id="UP000233551"/>
    </source>
</evidence>
<keyword evidence="6" id="KW-1278">Translocase</keyword>
<comment type="caution">
    <text evidence="11">The sequence shown here is derived from an EMBL/GenBank/DDBJ whole genome shotgun (WGS) entry which is preliminary data.</text>
</comment>
<keyword evidence="12" id="KW-1185">Reference proteome</keyword>
<dbReference type="InterPro" id="IPR004131">
    <property type="entry name" value="PPase-energised_H-pump"/>
</dbReference>
<evidence type="ECO:0000256" key="5">
    <source>
        <dbReference type="ARBA" id="ARBA00022842"/>
    </source>
</evidence>
<name>A0A2I0KXZ2_PUNGR</name>
<dbReference type="EMBL" id="PGOL01000317">
    <property type="protein sequence ID" value="PKI72696.1"/>
    <property type="molecule type" value="Genomic_DNA"/>
</dbReference>
<keyword evidence="3" id="KW-0813">Transport</keyword>
<sequence>MGSTLLPDLGTDILIPACAVIGIVFSLVQWLLVSKVKLSPAGESNNSGAKNGYTDYLIDEEESVNDHSVVLKCAEIQNAISE</sequence>
<feature type="transmembrane region" description="Helical" evidence="10">
    <location>
        <begin position="13"/>
        <end position="33"/>
    </location>
</feature>
<dbReference type="GO" id="GO:0012505">
    <property type="term" value="C:endomembrane system"/>
    <property type="evidence" value="ECO:0007669"/>
    <property type="project" value="UniProtKB-SubCell"/>
</dbReference>
<evidence type="ECO:0000256" key="4">
    <source>
        <dbReference type="ARBA" id="ARBA00022692"/>
    </source>
</evidence>
<dbReference type="STRING" id="22663.A0A2I0KXZ2"/>
<reference evidence="11 12" key="1">
    <citation type="submission" date="2017-11" db="EMBL/GenBank/DDBJ databases">
        <title>De-novo sequencing of pomegranate (Punica granatum L.) genome.</title>
        <authorList>
            <person name="Akparov Z."/>
            <person name="Amiraslanov A."/>
            <person name="Hajiyeva S."/>
            <person name="Abbasov M."/>
            <person name="Kaur K."/>
            <person name="Hamwieh A."/>
            <person name="Solovyev V."/>
            <person name="Salamov A."/>
            <person name="Braich B."/>
            <person name="Kosarev P."/>
            <person name="Mahmoud A."/>
            <person name="Hajiyev E."/>
            <person name="Babayeva S."/>
            <person name="Izzatullayeva V."/>
            <person name="Mammadov A."/>
            <person name="Mammadov A."/>
            <person name="Sharifova S."/>
            <person name="Ojaghi J."/>
            <person name="Eynullazada K."/>
            <person name="Bayramov B."/>
            <person name="Abdulazimova A."/>
            <person name="Shahmuradov I."/>
        </authorList>
    </citation>
    <scope>NUCLEOTIDE SEQUENCE [LARGE SCALE GENOMIC DNA]</scope>
    <source>
        <strain evidence="12">cv. AG2017</strain>
        <tissue evidence="11">Leaf</tissue>
    </source>
</reference>
<accession>A0A2I0KXZ2</accession>
<evidence type="ECO:0000256" key="7">
    <source>
        <dbReference type="ARBA" id="ARBA00022989"/>
    </source>
</evidence>
<keyword evidence="7 10" id="KW-1133">Transmembrane helix</keyword>
<protein>
    <recommendedName>
        <fullName evidence="2">H(+)-exporting diphosphatase</fullName>
        <ecNumber evidence="2">7.1.3.1</ecNumber>
    </recommendedName>
</protein>
<dbReference type="GO" id="GO:0009678">
    <property type="term" value="F:diphosphate hydrolysis-driven proton transmembrane transporter activity"/>
    <property type="evidence" value="ECO:0007669"/>
    <property type="project" value="UniProtKB-EC"/>
</dbReference>
<keyword evidence="5" id="KW-0460">Magnesium</keyword>
<evidence type="ECO:0000256" key="6">
    <source>
        <dbReference type="ARBA" id="ARBA00022967"/>
    </source>
</evidence>
<gene>
    <name evidence="11" type="ORF">CRG98_006904</name>
</gene>
<evidence type="ECO:0000313" key="11">
    <source>
        <dbReference type="EMBL" id="PKI72696.1"/>
    </source>
</evidence>
<dbReference type="GO" id="GO:0016020">
    <property type="term" value="C:membrane"/>
    <property type="evidence" value="ECO:0007669"/>
    <property type="project" value="InterPro"/>
</dbReference>
<evidence type="ECO:0000256" key="2">
    <source>
        <dbReference type="ARBA" id="ARBA00013242"/>
    </source>
</evidence>
<evidence type="ECO:0000256" key="9">
    <source>
        <dbReference type="ARBA" id="ARBA00023136"/>
    </source>
</evidence>
<dbReference type="Proteomes" id="UP000233551">
    <property type="component" value="Unassembled WGS sequence"/>
</dbReference>
<keyword evidence="4 10" id="KW-0812">Transmembrane</keyword>
<comment type="subcellular location">
    <subcellularLocation>
        <location evidence="1">Endomembrane system</location>
        <topology evidence="1">Multi-pass membrane protein</topology>
    </subcellularLocation>
</comment>
<dbReference type="EC" id="7.1.3.1" evidence="2"/>
<dbReference type="PANTHER" id="PTHR31998">
    <property type="entry name" value="K(+)-INSENSITIVE PYROPHOSPHATE-ENERGIZED PROTON PUMP"/>
    <property type="match status" value="1"/>
</dbReference>
<keyword evidence="9 10" id="KW-0472">Membrane</keyword>
<feature type="non-terminal residue" evidence="11">
    <location>
        <position position="82"/>
    </location>
</feature>
<keyword evidence="8" id="KW-0406">Ion transport</keyword>
<proteinExistence type="predicted"/>
<dbReference type="GO" id="GO:0004427">
    <property type="term" value="F:inorganic diphosphate phosphatase activity"/>
    <property type="evidence" value="ECO:0007669"/>
    <property type="project" value="InterPro"/>
</dbReference>
<evidence type="ECO:0000256" key="1">
    <source>
        <dbReference type="ARBA" id="ARBA00004127"/>
    </source>
</evidence>